<evidence type="ECO:0000256" key="6">
    <source>
        <dbReference type="ARBA" id="ARBA00023242"/>
    </source>
</evidence>
<evidence type="ECO:0000313" key="8">
    <source>
        <dbReference type="EMBL" id="CAD7227236.1"/>
    </source>
</evidence>
<evidence type="ECO:0000256" key="2">
    <source>
        <dbReference type="ARBA" id="ARBA00022723"/>
    </source>
</evidence>
<keyword evidence="4" id="KW-0863">Zinc-finger</keyword>
<gene>
    <name evidence="8" type="ORF">CTOB1V02_LOCUS5144</name>
</gene>
<dbReference type="GO" id="GO:0008270">
    <property type="term" value="F:zinc ion binding"/>
    <property type="evidence" value="ECO:0007669"/>
    <property type="project" value="UniProtKB-KW"/>
</dbReference>
<dbReference type="SUPFAM" id="SSF57667">
    <property type="entry name" value="beta-beta-alpha zinc fingers"/>
    <property type="match status" value="6"/>
</dbReference>
<evidence type="ECO:0000256" key="5">
    <source>
        <dbReference type="ARBA" id="ARBA00022833"/>
    </source>
</evidence>
<dbReference type="GO" id="GO:0005634">
    <property type="term" value="C:nucleus"/>
    <property type="evidence" value="ECO:0007669"/>
    <property type="project" value="UniProtKB-SubCell"/>
</dbReference>
<dbReference type="PANTHER" id="PTHR24376">
    <property type="entry name" value="ZINC FINGER PROTEIN"/>
    <property type="match status" value="1"/>
</dbReference>
<dbReference type="InterPro" id="IPR036236">
    <property type="entry name" value="Znf_C2H2_sf"/>
</dbReference>
<feature type="compositionally biased region" description="Basic and acidic residues" evidence="7">
    <location>
        <begin position="719"/>
        <end position="729"/>
    </location>
</feature>
<feature type="region of interest" description="Disordered" evidence="7">
    <location>
        <begin position="713"/>
        <end position="740"/>
    </location>
</feature>
<comment type="subcellular location">
    <subcellularLocation>
        <location evidence="1">Nucleus</location>
    </subcellularLocation>
</comment>
<dbReference type="AlphaFoldDB" id="A0A7R8WED5"/>
<reference evidence="8" key="1">
    <citation type="submission" date="2020-11" db="EMBL/GenBank/DDBJ databases">
        <authorList>
            <person name="Tran Van P."/>
        </authorList>
    </citation>
    <scope>NUCLEOTIDE SEQUENCE</scope>
</reference>
<dbReference type="Pfam" id="PF00096">
    <property type="entry name" value="zf-C2H2"/>
    <property type="match status" value="4"/>
</dbReference>
<dbReference type="EMBL" id="OB661077">
    <property type="protein sequence ID" value="CAD7227236.1"/>
    <property type="molecule type" value="Genomic_DNA"/>
</dbReference>
<feature type="region of interest" description="Disordered" evidence="7">
    <location>
        <begin position="1"/>
        <end position="26"/>
    </location>
</feature>
<evidence type="ECO:0000256" key="4">
    <source>
        <dbReference type="ARBA" id="ARBA00022771"/>
    </source>
</evidence>
<dbReference type="PROSITE" id="PS50157">
    <property type="entry name" value="ZINC_FINGER_C2H2_2"/>
    <property type="match status" value="11"/>
</dbReference>
<keyword evidence="2" id="KW-0479">Metal-binding</keyword>
<dbReference type="FunFam" id="3.30.160.60:FF:000446">
    <property type="entry name" value="Zinc finger protein"/>
    <property type="match status" value="1"/>
</dbReference>
<dbReference type="Gene3D" id="3.30.160.60">
    <property type="entry name" value="Classic Zinc Finger"/>
    <property type="match status" value="8"/>
</dbReference>
<dbReference type="OrthoDB" id="8922241at2759"/>
<name>A0A7R8WED5_9CRUS</name>
<dbReference type="SMART" id="SM00355">
    <property type="entry name" value="ZnF_C2H2"/>
    <property type="match status" value="15"/>
</dbReference>
<sequence>MTISTALAARSGGGDDGQSSQSNARTAPSSLVMTMAIVDSPLVCSRPEWFQKLVKMYFEDLTNLLSPRLVEVSSKAFLNCLKRIITSEAKDLSSLLVSATVLSKKTCAVEIRPEIVEEIVEPKEELSLDDDVEEFAEALEEEDVEESPEDIVDVKFDVPSEEEPKLKRLKIQPISPYQTRSRRLQQEDSKSEVEEIEIPAEDGDEWEIVETEEEEFDLSLFESGGDEETEDIKFVKETEYDEALLTKEAGVKVVLVPRSFACQLCDKRLKDVYSFKRHMMLVHLSARKPCPICGKFLKNSKSLSAHRVRNAFFSVLSAHRVRYHGQMQECPTCEKSFAVGRIYERHVLTHTETPSFQCSECEAKFYTANELNNHINACHGPKFPCLLCGKQFSKSGLRKHLPRHAEDKLTCHSCSLTFSSSYEVALHKREAHNGLPVFPCPMCERKFLTDTKLDRHLAVRHEVPSPSQPVTRYPCSVCGKTFKTARHAKRHSEQVHGTKVTCTLCNYSIPEAGYEAHMKKHEQFPDTTCIECGKTCLNIDQLRQHTRLVHGLKVPCHVCGKEFPPDALRKHMMGHSEANIPCDLCPAMFKHQYALNEHKRKRHTEHPEILCPTCGKKFYQARNLKVHMKYHQEPKFPCGLCDKVFFRKCNYNQHLRQAHEGMRPWRCEPCARGFYTKVALEKHQKLTHGNGNLVLTKKPIHHVSRLRQGSTAIAEEASEEPKELAHEDGLAASCVDSSPK</sequence>
<evidence type="ECO:0000256" key="7">
    <source>
        <dbReference type="SAM" id="MobiDB-lite"/>
    </source>
</evidence>
<evidence type="ECO:0000256" key="3">
    <source>
        <dbReference type="ARBA" id="ARBA00022737"/>
    </source>
</evidence>
<evidence type="ECO:0000256" key="1">
    <source>
        <dbReference type="ARBA" id="ARBA00004123"/>
    </source>
</evidence>
<organism evidence="8">
    <name type="scientific">Cyprideis torosa</name>
    <dbReference type="NCBI Taxonomy" id="163714"/>
    <lineage>
        <taxon>Eukaryota</taxon>
        <taxon>Metazoa</taxon>
        <taxon>Ecdysozoa</taxon>
        <taxon>Arthropoda</taxon>
        <taxon>Crustacea</taxon>
        <taxon>Oligostraca</taxon>
        <taxon>Ostracoda</taxon>
        <taxon>Podocopa</taxon>
        <taxon>Podocopida</taxon>
        <taxon>Cytherocopina</taxon>
        <taxon>Cytheroidea</taxon>
        <taxon>Cytherideidae</taxon>
        <taxon>Cyprideis</taxon>
    </lineage>
</organism>
<keyword evidence="3" id="KW-0677">Repeat</keyword>
<keyword evidence="5" id="KW-0862">Zinc</keyword>
<accession>A0A7R8WED5</accession>
<dbReference type="GO" id="GO:0000978">
    <property type="term" value="F:RNA polymerase II cis-regulatory region sequence-specific DNA binding"/>
    <property type="evidence" value="ECO:0007669"/>
    <property type="project" value="TreeGrafter"/>
</dbReference>
<proteinExistence type="predicted"/>
<dbReference type="GO" id="GO:0001228">
    <property type="term" value="F:DNA-binding transcription activator activity, RNA polymerase II-specific"/>
    <property type="evidence" value="ECO:0007669"/>
    <property type="project" value="TreeGrafter"/>
</dbReference>
<dbReference type="PROSITE" id="PS00028">
    <property type="entry name" value="ZINC_FINGER_C2H2_1"/>
    <property type="match status" value="11"/>
</dbReference>
<dbReference type="Pfam" id="PF13913">
    <property type="entry name" value="zf-C2HC_2"/>
    <property type="match status" value="3"/>
</dbReference>
<protein>
    <submittedName>
        <fullName evidence="8">Uncharacterized protein</fullName>
    </submittedName>
</protein>
<keyword evidence="6" id="KW-0539">Nucleus</keyword>
<dbReference type="InterPro" id="IPR013087">
    <property type="entry name" value="Znf_C2H2_type"/>
</dbReference>
<dbReference type="PANTHER" id="PTHR24376:SF235">
    <property type="entry name" value="C2H2-TYPE DOMAIN-CONTAINING PROTEIN"/>
    <property type="match status" value="1"/>
</dbReference>